<gene>
    <name evidence="1" type="ORF">TrRE_jg9391</name>
</gene>
<evidence type="ECO:0000313" key="1">
    <source>
        <dbReference type="EMBL" id="GMH60954.1"/>
    </source>
</evidence>
<keyword evidence="2" id="KW-1185">Reference proteome</keyword>
<accession>A0A9W7A2T2</accession>
<dbReference type="EMBL" id="BRXZ01001054">
    <property type="protein sequence ID" value="GMH60954.1"/>
    <property type="molecule type" value="Genomic_DNA"/>
</dbReference>
<evidence type="ECO:0000313" key="2">
    <source>
        <dbReference type="Proteomes" id="UP001165082"/>
    </source>
</evidence>
<proteinExistence type="predicted"/>
<dbReference type="Proteomes" id="UP001165082">
    <property type="component" value="Unassembled WGS sequence"/>
</dbReference>
<reference evidence="1" key="1">
    <citation type="submission" date="2022-07" db="EMBL/GenBank/DDBJ databases">
        <title>Genome analysis of Parmales, a sister group of diatoms, reveals the evolutionary specialization of diatoms from phago-mixotrophs to photoautotrophs.</title>
        <authorList>
            <person name="Ban H."/>
            <person name="Sato S."/>
            <person name="Yoshikawa S."/>
            <person name="Kazumasa Y."/>
            <person name="Nakamura Y."/>
            <person name="Ichinomiya M."/>
            <person name="Saitoh K."/>
            <person name="Sato N."/>
            <person name="Blanc-Mathieu R."/>
            <person name="Endo H."/>
            <person name="Kuwata A."/>
            <person name="Ogata H."/>
        </authorList>
    </citation>
    <scope>NUCLEOTIDE SEQUENCE</scope>
</reference>
<dbReference type="AlphaFoldDB" id="A0A9W7A2T2"/>
<sequence length="212" mass="23664">MAESANLYDPLSRDETYGSNIAKYLVDLHDSEGTFDFCGGMMFQFRLTEKLRSRLALVAESGGSDQNQPVVHGASFDSMAKIPDYEKSAAADNIRYFHGREIRSVPSAKGGRGFVLELSDSEGDPEGWTEGEISGYDGWGHDASRKWRKVDEWEAEGVKNVKDNYGPEAFGLNHRFYLHYDGGKSFWLSAEDGCEGKAAEAKRRGYFQGLFN</sequence>
<organism evidence="1 2">
    <name type="scientific">Triparma retinervis</name>
    <dbReference type="NCBI Taxonomy" id="2557542"/>
    <lineage>
        <taxon>Eukaryota</taxon>
        <taxon>Sar</taxon>
        <taxon>Stramenopiles</taxon>
        <taxon>Ochrophyta</taxon>
        <taxon>Bolidophyceae</taxon>
        <taxon>Parmales</taxon>
        <taxon>Triparmaceae</taxon>
        <taxon>Triparma</taxon>
    </lineage>
</organism>
<comment type="caution">
    <text evidence="1">The sequence shown here is derived from an EMBL/GenBank/DDBJ whole genome shotgun (WGS) entry which is preliminary data.</text>
</comment>
<name>A0A9W7A2T2_9STRA</name>
<dbReference type="OrthoDB" id="10266294at2759"/>
<protein>
    <submittedName>
        <fullName evidence="1">Uncharacterized protein</fullName>
    </submittedName>
</protein>